<dbReference type="Pfam" id="PF07859">
    <property type="entry name" value="Abhydrolase_3"/>
    <property type="match status" value="1"/>
</dbReference>
<dbReference type="Gene3D" id="3.40.50.1820">
    <property type="entry name" value="alpha/beta hydrolase"/>
    <property type="match status" value="2"/>
</dbReference>
<dbReference type="EMBL" id="JBBBOO010000013">
    <property type="protein sequence ID" value="MEI7065194.1"/>
    <property type="molecule type" value="Genomic_DNA"/>
</dbReference>
<keyword evidence="3" id="KW-1185">Reference proteome</keyword>
<dbReference type="RefSeq" id="WP_336730077.1">
    <property type="nucleotide sequence ID" value="NZ_JBBBOO010000013.1"/>
</dbReference>
<dbReference type="InterPro" id="IPR013094">
    <property type="entry name" value="AB_hydrolase_3"/>
</dbReference>
<protein>
    <submittedName>
        <fullName evidence="2">Alpha/beta hydrolase fold domain-containing protein</fullName>
    </submittedName>
</protein>
<gene>
    <name evidence="2" type="ORF">WCU84_16220</name>
</gene>
<sequence>MSLSQEFKSFIAQLRAGPVPLDQLTDIEELRTTFNALGRDLPSLPDVVFRQVDAADVPAEWVEPTGSDPSRVIFYLHGGGLALSTLVSLREGCKPLPAATVLLSPWTDLTLQSESHFTKVKDDPIITRKFLELSRQHYIGTRIGTYIHSRVR</sequence>
<proteinExistence type="predicted"/>
<evidence type="ECO:0000313" key="2">
    <source>
        <dbReference type="EMBL" id="MEI7065194.1"/>
    </source>
</evidence>
<feature type="domain" description="Alpha/beta hydrolase fold-3" evidence="1">
    <location>
        <begin position="77"/>
        <end position="140"/>
    </location>
</feature>
<reference evidence="2 3" key="1">
    <citation type="submission" date="2024-03" db="EMBL/GenBank/DDBJ databases">
        <title>Analysis of soft rot Pectobacteriaceae population diversity in US potato growing regions between 2016 and 2022.</title>
        <authorList>
            <person name="Ma X."/>
            <person name="Zhang X."/>
            <person name="Stodghill P."/>
            <person name="Rioux R."/>
            <person name="Babler B."/>
            <person name="Shrestha S."/>
            <person name="Babler B."/>
            <person name="Rivedal H."/>
            <person name="Frost K."/>
            <person name="Hao J."/>
            <person name="Secor G."/>
            <person name="Swingle B."/>
        </authorList>
    </citation>
    <scope>NUCLEOTIDE SEQUENCE [LARGE SCALE GENOMIC DNA]</scope>
    <source>
        <strain evidence="2 3">SR64</strain>
    </source>
</reference>
<name>A0ABU8JP45_DICCH</name>
<dbReference type="Proteomes" id="UP001359469">
    <property type="component" value="Unassembled WGS sequence"/>
</dbReference>
<dbReference type="InterPro" id="IPR029058">
    <property type="entry name" value="AB_hydrolase_fold"/>
</dbReference>
<keyword evidence="2" id="KW-0378">Hydrolase</keyword>
<comment type="caution">
    <text evidence="2">The sequence shown here is derived from an EMBL/GenBank/DDBJ whole genome shotgun (WGS) entry which is preliminary data.</text>
</comment>
<evidence type="ECO:0000313" key="3">
    <source>
        <dbReference type="Proteomes" id="UP001359469"/>
    </source>
</evidence>
<organism evidence="2 3">
    <name type="scientific">Dickeya chrysanthemi</name>
    <name type="common">Pectobacterium chrysanthemi</name>
    <name type="synonym">Erwinia chrysanthemi</name>
    <dbReference type="NCBI Taxonomy" id="556"/>
    <lineage>
        <taxon>Bacteria</taxon>
        <taxon>Pseudomonadati</taxon>
        <taxon>Pseudomonadota</taxon>
        <taxon>Gammaproteobacteria</taxon>
        <taxon>Enterobacterales</taxon>
        <taxon>Pectobacteriaceae</taxon>
        <taxon>Dickeya</taxon>
    </lineage>
</organism>
<dbReference type="GO" id="GO:0016787">
    <property type="term" value="F:hydrolase activity"/>
    <property type="evidence" value="ECO:0007669"/>
    <property type="project" value="UniProtKB-KW"/>
</dbReference>
<evidence type="ECO:0000259" key="1">
    <source>
        <dbReference type="Pfam" id="PF07859"/>
    </source>
</evidence>
<accession>A0ABU8JP45</accession>
<dbReference type="SUPFAM" id="SSF53474">
    <property type="entry name" value="alpha/beta-Hydrolases"/>
    <property type="match status" value="2"/>
</dbReference>